<dbReference type="GO" id="GO:0005730">
    <property type="term" value="C:nucleolus"/>
    <property type="evidence" value="ECO:0007669"/>
    <property type="project" value="UniProtKB-SubCell"/>
</dbReference>
<dbReference type="InterPro" id="IPR033517">
    <property type="entry name" value="DDX54/DBP10_DEAD-box_helicase"/>
</dbReference>
<dbReference type="Pfam" id="PF00270">
    <property type="entry name" value="DEAD"/>
    <property type="match status" value="1"/>
</dbReference>
<feature type="region of interest" description="Disordered" evidence="15">
    <location>
        <begin position="752"/>
        <end position="771"/>
    </location>
</feature>
<feature type="domain" description="Helicase ATP-binding" evidence="16">
    <location>
        <begin position="244"/>
        <end position="416"/>
    </location>
</feature>
<feature type="domain" description="DEAD-box RNA helicase Q" evidence="18">
    <location>
        <begin position="213"/>
        <end position="241"/>
    </location>
</feature>
<feature type="region of interest" description="Disordered" evidence="15">
    <location>
        <begin position="1022"/>
        <end position="1053"/>
    </location>
</feature>
<gene>
    <name evidence="19" type="ORF">MBM_03279</name>
</gene>
<evidence type="ECO:0000256" key="8">
    <source>
        <dbReference type="ARBA" id="ARBA00022801"/>
    </source>
</evidence>
<feature type="compositionally biased region" description="Basic and acidic residues" evidence="15">
    <location>
        <begin position="752"/>
        <end position="764"/>
    </location>
</feature>
<comment type="similarity">
    <text evidence="3">Belongs to the DEAD box helicase family. DDX54/DBP10 subfamily.</text>
</comment>
<keyword evidence="9 19" id="KW-0347">Helicase</keyword>
<dbReference type="PROSITE" id="PS00039">
    <property type="entry name" value="DEAD_ATP_HELICASE"/>
    <property type="match status" value="1"/>
</dbReference>
<dbReference type="FunFam" id="3.40.50.300:FF:000865">
    <property type="entry name" value="ATP-dependent RNA helicase DDX54"/>
    <property type="match status" value="1"/>
</dbReference>
<dbReference type="Pfam" id="PF08147">
    <property type="entry name" value="DBP10CT"/>
    <property type="match status" value="1"/>
</dbReference>
<dbReference type="InterPro" id="IPR014001">
    <property type="entry name" value="Helicase_ATP-bd"/>
</dbReference>
<evidence type="ECO:0000256" key="3">
    <source>
        <dbReference type="ARBA" id="ARBA00010379"/>
    </source>
</evidence>
<evidence type="ECO:0000256" key="6">
    <source>
        <dbReference type="ARBA" id="ARBA00022552"/>
    </source>
</evidence>
<dbReference type="InterPro" id="IPR001650">
    <property type="entry name" value="Helicase_C-like"/>
</dbReference>
<evidence type="ECO:0000259" key="17">
    <source>
        <dbReference type="PROSITE" id="PS51194"/>
    </source>
</evidence>
<keyword evidence="11" id="KW-0694">RNA-binding</keyword>
<dbReference type="SMART" id="SM00487">
    <property type="entry name" value="DEXDc"/>
    <property type="match status" value="1"/>
</dbReference>
<dbReference type="FunCoup" id="K1WZ75">
    <property type="interactions" value="1011"/>
</dbReference>
<dbReference type="GO" id="GO:0005829">
    <property type="term" value="C:cytosol"/>
    <property type="evidence" value="ECO:0007669"/>
    <property type="project" value="TreeGrafter"/>
</dbReference>
<evidence type="ECO:0000256" key="7">
    <source>
        <dbReference type="ARBA" id="ARBA00022741"/>
    </source>
</evidence>
<dbReference type="GO" id="GO:0003724">
    <property type="term" value="F:RNA helicase activity"/>
    <property type="evidence" value="ECO:0007669"/>
    <property type="project" value="UniProtKB-EC"/>
</dbReference>
<proteinExistence type="inferred from homology"/>
<evidence type="ECO:0000256" key="1">
    <source>
        <dbReference type="ARBA" id="ARBA00003706"/>
    </source>
</evidence>
<feature type="region of interest" description="Disordered" evidence="15">
    <location>
        <begin position="468"/>
        <end position="488"/>
    </location>
</feature>
<feature type="region of interest" description="Disordered" evidence="15">
    <location>
        <begin position="959"/>
        <end position="988"/>
    </location>
</feature>
<dbReference type="STRING" id="1072389.K1WZ75"/>
<evidence type="ECO:0000256" key="15">
    <source>
        <dbReference type="SAM" id="MobiDB-lite"/>
    </source>
</evidence>
<comment type="function">
    <text evidence="1">ATP-binding RNA helicase involved in the biogenesis of 60S ribosomal subunits and is required for the normal formation of 25S and 5.8S rRNAs.</text>
</comment>
<name>K1WZ75_MARBU</name>
<keyword evidence="12" id="KW-0539">Nucleus</keyword>
<feature type="domain" description="Helicase C-terminal" evidence="17">
    <location>
        <begin position="465"/>
        <end position="627"/>
    </location>
</feature>
<keyword evidence="5" id="KW-0690">Ribosome biogenesis</keyword>
<dbReference type="InterPro" id="IPR000629">
    <property type="entry name" value="RNA-helicase_DEAD-box_CS"/>
</dbReference>
<dbReference type="KEGG" id="mbe:MBM_03279"/>
<dbReference type="PANTHER" id="PTHR47959">
    <property type="entry name" value="ATP-DEPENDENT RNA HELICASE RHLE-RELATED"/>
    <property type="match status" value="1"/>
</dbReference>
<dbReference type="OMA" id="EDQFGMM"/>
<evidence type="ECO:0000313" key="19">
    <source>
        <dbReference type="EMBL" id="EKD18286.1"/>
    </source>
</evidence>
<dbReference type="PANTHER" id="PTHR47959:SF8">
    <property type="entry name" value="RNA HELICASE"/>
    <property type="match status" value="1"/>
</dbReference>
<dbReference type="HOGENOM" id="CLU_003041_5_0_1"/>
<organism evidence="19 20">
    <name type="scientific">Marssonina brunnea f. sp. multigermtubi (strain MB_m1)</name>
    <name type="common">Marssonina leaf spot fungus</name>
    <dbReference type="NCBI Taxonomy" id="1072389"/>
    <lineage>
        <taxon>Eukaryota</taxon>
        <taxon>Fungi</taxon>
        <taxon>Dikarya</taxon>
        <taxon>Ascomycota</taxon>
        <taxon>Pezizomycotina</taxon>
        <taxon>Leotiomycetes</taxon>
        <taxon>Helotiales</taxon>
        <taxon>Drepanopezizaceae</taxon>
        <taxon>Drepanopeziza</taxon>
    </lineage>
</organism>
<dbReference type="PROSITE" id="PS51192">
    <property type="entry name" value="HELICASE_ATP_BIND_1"/>
    <property type="match status" value="1"/>
</dbReference>
<dbReference type="EMBL" id="JH921433">
    <property type="protein sequence ID" value="EKD18286.1"/>
    <property type="molecule type" value="Genomic_DNA"/>
</dbReference>
<dbReference type="CDD" id="cd17959">
    <property type="entry name" value="DEADc_DDX54"/>
    <property type="match status" value="1"/>
</dbReference>
<evidence type="ECO:0000256" key="11">
    <source>
        <dbReference type="ARBA" id="ARBA00022884"/>
    </source>
</evidence>
<evidence type="ECO:0000256" key="12">
    <source>
        <dbReference type="ARBA" id="ARBA00023242"/>
    </source>
</evidence>
<dbReference type="InParanoid" id="K1WZ75"/>
<comment type="catalytic activity">
    <reaction evidence="13">
        <text>ATP + H2O = ADP + phosphate + H(+)</text>
        <dbReference type="Rhea" id="RHEA:13065"/>
        <dbReference type="ChEBI" id="CHEBI:15377"/>
        <dbReference type="ChEBI" id="CHEBI:15378"/>
        <dbReference type="ChEBI" id="CHEBI:30616"/>
        <dbReference type="ChEBI" id="CHEBI:43474"/>
        <dbReference type="ChEBI" id="CHEBI:456216"/>
        <dbReference type="EC" id="3.6.4.13"/>
    </reaction>
</comment>
<dbReference type="SMART" id="SM01123">
    <property type="entry name" value="DBP10CT"/>
    <property type="match status" value="1"/>
</dbReference>
<dbReference type="GeneID" id="18759214"/>
<evidence type="ECO:0000256" key="2">
    <source>
        <dbReference type="ARBA" id="ARBA00004604"/>
    </source>
</evidence>
<dbReference type="EC" id="3.6.4.13" evidence="4"/>
<dbReference type="GO" id="GO:0005524">
    <property type="term" value="F:ATP binding"/>
    <property type="evidence" value="ECO:0007669"/>
    <property type="project" value="UniProtKB-KW"/>
</dbReference>
<evidence type="ECO:0000259" key="16">
    <source>
        <dbReference type="PROSITE" id="PS51192"/>
    </source>
</evidence>
<evidence type="ECO:0000256" key="9">
    <source>
        <dbReference type="ARBA" id="ARBA00022806"/>
    </source>
</evidence>
<evidence type="ECO:0000256" key="14">
    <source>
        <dbReference type="PROSITE-ProRule" id="PRU00552"/>
    </source>
</evidence>
<keyword evidence="6" id="KW-0698">rRNA processing</keyword>
<dbReference type="Pfam" id="PF00271">
    <property type="entry name" value="Helicase_C"/>
    <property type="match status" value="1"/>
</dbReference>
<evidence type="ECO:0000256" key="5">
    <source>
        <dbReference type="ARBA" id="ARBA00022517"/>
    </source>
</evidence>
<keyword evidence="7" id="KW-0547">Nucleotide-binding</keyword>
<dbReference type="OrthoDB" id="10261375at2759"/>
<dbReference type="InterPro" id="IPR012541">
    <property type="entry name" value="DBP10_C"/>
</dbReference>
<reference evidence="19 20" key="1">
    <citation type="journal article" date="2012" name="BMC Genomics">
        <title>Sequencing the genome of Marssonina brunnea reveals fungus-poplar co-evolution.</title>
        <authorList>
            <person name="Zhu S."/>
            <person name="Cao Y.-Z."/>
            <person name="Jiang C."/>
            <person name="Tan B.-Y."/>
            <person name="Wang Z."/>
            <person name="Feng S."/>
            <person name="Zhang L."/>
            <person name="Su X.-H."/>
            <person name="Brejova B."/>
            <person name="Vinar T."/>
            <person name="Xu M."/>
            <person name="Wang M.-X."/>
            <person name="Zhang S.-G."/>
            <person name="Huang M.-R."/>
            <person name="Wu R."/>
            <person name="Zhou Y."/>
        </authorList>
    </citation>
    <scope>NUCLEOTIDE SEQUENCE [LARGE SCALE GENOMIC DNA]</scope>
    <source>
        <strain evidence="19 20">MB_m1</strain>
    </source>
</reference>
<dbReference type="Gene3D" id="3.40.50.300">
    <property type="entry name" value="P-loop containing nucleotide triphosphate hydrolases"/>
    <property type="match status" value="2"/>
</dbReference>
<keyword evidence="10" id="KW-0067">ATP-binding</keyword>
<feature type="compositionally biased region" description="Basic and acidic residues" evidence="15">
    <location>
        <begin position="1022"/>
        <end position="1036"/>
    </location>
</feature>
<dbReference type="PROSITE" id="PS51195">
    <property type="entry name" value="Q_MOTIF"/>
    <property type="match status" value="1"/>
</dbReference>
<dbReference type="GO" id="GO:0016887">
    <property type="term" value="F:ATP hydrolysis activity"/>
    <property type="evidence" value="ECO:0007669"/>
    <property type="project" value="RHEA"/>
</dbReference>
<sequence>MAVAPPAGQGAVVVDGTLICRQNSRKLDSPLQAAPQTHENIDLRFYTSSSLTPALAVKARGALAQQQIRERCPFFNYSGVHSSSLFSDEAPFYVSPKTIFLWLAGFRSPDAGLIWHLKDIACVIPLGFLVLFANQFIGGICVVEVDAHYDIGSDEEDFVLPSSKDLGTLDAGGILDLDLESDGEGDEAFIAAKQAASNRKSSNVKGNSVKKGGGFQAMGLNSHLLKAISRKGFSVPTPIQRKTIPLVLDHKDVVGMARTGSGKTAAFVIPMIERLKSHSVKVGARAIIMSPSRELALQTLKVVKEFSRGTDLKCVLLVGGDSLEEQFGFMAGNPDIVIATPGRFLHLQVEMSLDLSSVKYVVFDEADRLFEMGFAAQLTEILHALPTSRQTLLFSATLPKSLVEFARAGLQEPTLVRLDAESKVSPDLQSAFFSIKSAEKEGALLHILNDLIKMPTGLPDAAIKAAEDLNNKKRKRDGPNPRQKPTEHSTIIFAATKHHVDYITSLLRLSGFAVSHAYGSLDQTARNQQVEDFRTGRSNILVVTDVAARGIDIPVLANVINYDFPPQPKIFVHRVGRTARAGKRGWSYSLVRDTDAPYLLDLQLFLGKRLLLGRDSGDTPNYAEDVIVGALFRDKLEATSEWITKLLGDDDDLSALRGVAVKGEKQYIRTRNSASSESANRAKEVVASKGWMQLHPLFNNETTSTEQARIDMLARISGFRPAETVFEIGTRGKAGHGEAAEMMRHRREKIVPRRQKEEDEKAAAKAEAAGDTDMECSANFDIAVQLDEDNDDDDMEVTVTGGGKDNMSDASEADLEMTFSKASQKGKGRTLSYKDAENFMSYTPKNLNVAEERGYGVHSGSYNTASQNSNFVEAARGLTMDLANDDGAKSFAEPSRAKGMRWDKKNSKYVARANDEDGSKGKKMIRGESGQKIAASFQSGRFDRWRKAHKVDRLPRTGEAEREGAGAVGRGFGTRYKHKQEKAPKEADRYRDDFHVRKKRVAEAKEKRIGVFKDGVGKSEIKSSGDIHKERQVAERKRAKNARPVGKGKRGDILCTTDSLDANQTAAPPIYAQTACPHPVHQLYYPDPHL</sequence>
<dbReference type="InterPro" id="IPR014014">
    <property type="entry name" value="RNA_helicase_DEAD_Q_motif"/>
</dbReference>
<comment type="subcellular location">
    <subcellularLocation>
        <location evidence="2">Nucleus</location>
        <location evidence="2">Nucleolus</location>
    </subcellularLocation>
</comment>
<dbReference type="GO" id="GO:0006364">
    <property type="term" value="P:rRNA processing"/>
    <property type="evidence" value="ECO:0007669"/>
    <property type="project" value="UniProtKB-KW"/>
</dbReference>
<evidence type="ECO:0000259" key="18">
    <source>
        <dbReference type="PROSITE" id="PS51195"/>
    </source>
</evidence>
<dbReference type="SUPFAM" id="SSF52540">
    <property type="entry name" value="P-loop containing nucleoside triphosphate hydrolases"/>
    <property type="match status" value="2"/>
</dbReference>
<evidence type="ECO:0000256" key="13">
    <source>
        <dbReference type="ARBA" id="ARBA00047984"/>
    </source>
</evidence>
<evidence type="ECO:0000256" key="4">
    <source>
        <dbReference type="ARBA" id="ARBA00012552"/>
    </source>
</evidence>
<dbReference type="InterPro" id="IPR011545">
    <property type="entry name" value="DEAD/DEAH_box_helicase_dom"/>
</dbReference>
<dbReference type="CDD" id="cd18787">
    <property type="entry name" value="SF2_C_DEAD"/>
    <property type="match status" value="1"/>
</dbReference>
<dbReference type="SMART" id="SM00490">
    <property type="entry name" value="HELICc"/>
    <property type="match status" value="1"/>
</dbReference>
<keyword evidence="20" id="KW-1185">Reference proteome</keyword>
<dbReference type="AlphaFoldDB" id="K1WZ75"/>
<dbReference type="Proteomes" id="UP000006753">
    <property type="component" value="Unassembled WGS sequence"/>
</dbReference>
<accession>K1WZ75</accession>
<dbReference type="eggNOG" id="KOG0337">
    <property type="taxonomic scope" value="Eukaryota"/>
</dbReference>
<dbReference type="InterPro" id="IPR027417">
    <property type="entry name" value="P-loop_NTPase"/>
</dbReference>
<feature type="short sequence motif" description="Q motif" evidence="14">
    <location>
        <begin position="213"/>
        <end position="241"/>
    </location>
</feature>
<dbReference type="PROSITE" id="PS51194">
    <property type="entry name" value="HELICASE_CTER"/>
    <property type="match status" value="1"/>
</dbReference>
<protein>
    <recommendedName>
        <fullName evidence="4">RNA helicase</fullName>
        <ecNumber evidence="4">3.6.4.13</ecNumber>
    </recommendedName>
</protein>
<evidence type="ECO:0000313" key="20">
    <source>
        <dbReference type="Proteomes" id="UP000006753"/>
    </source>
</evidence>
<dbReference type="GO" id="GO:0003723">
    <property type="term" value="F:RNA binding"/>
    <property type="evidence" value="ECO:0007669"/>
    <property type="project" value="UniProtKB-KW"/>
</dbReference>
<keyword evidence="8" id="KW-0378">Hydrolase</keyword>
<dbReference type="InterPro" id="IPR050079">
    <property type="entry name" value="DEAD_box_RNA_helicase"/>
</dbReference>
<evidence type="ECO:0000256" key="10">
    <source>
        <dbReference type="ARBA" id="ARBA00022840"/>
    </source>
</evidence>